<accession>A0A811VEX4</accession>
<evidence type="ECO:0000313" key="2">
    <source>
        <dbReference type="Proteomes" id="UP000606786"/>
    </source>
</evidence>
<reference evidence="1" key="1">
    <citation type="submission" date="2020-11" db="EMBL/GenBank/DDBJ databases">
        <authorList>
            <person name="Whitehead M."/>
        </authorList>
    </citation>
    <scope>NUCLEOTIDE SEQUENCE</scope>
    <source>
        <strain evidence="1">EGII</strain>
    </source>
</reference>
<name>A0A811VEX4_CERCA</name>
<keyword evidence="2" id="KW-1185">Reference proteome</keyword>
<proteinExistence type="predicted"/>
<dbReference type="AlphaFoldDB" id="A0A811VEX4"/>
<comment type="caution">
    <text evidence="1">The sequence shown here is derived from an EMBL/GenBank/DDBJ whole genome shotgun (WGS) entry which is preliminary data.</text>
</comment>
<protein>
    <submittedName>
        <fullName evidence="1">(Mediterranean fruit fly) hypothetical protein</fullName>
    </submittedName>
</protein>
<organism evidence="1 2">
    <name type="scientific">Ceratitis capitata</name>
    <name type="common">Mediterranean fruit fly</name>
    <name type="synonym">Tephritis capitata</name>
    <dbReference type="NCBI Taxonomy" id="7213"/>
    <lineage>
        <taxon>Eukaryota</taxon>
        <taxon>Metazoa</taxon>
        <taxon>Ecdysozoa</taxon>
        <taxon>Arthropoda</taxon>
        <taxon>Hexapoda</taxon>
        <taxon>Insecta</taxon>
        <taxon>Pterygota</taxon>
        <taxon>Neoptera</taxon>
        <taxon>Endopterygota</taxon>
        <taxon>Diptera</taxon>
        <taxon>Brachycera</taxon>
        <taxon>Muscomorpha</taxon>
        <taxon>Tephritoidea</taxon>
        <taxon>Tephritidae</taxon>
        <taxon>Ceratitis</taxon>
        <taxon>Ceratitis</taxon>
    </lineage>
</organism>
<dbReference type="EMBL" id="CAJHJT010000056">
    <property type="protein sequence ID" value="CAD7013916.1"/>
    <property type="molecule type" value="Genomic_DNA"/>
</dbReference>
<evidence type="ECO:0000313" key="1">
    <source>
        <dbReference type="EMBL" id="CAD7013916.1"/>
    </source>
</evidence>
<feature type="non-terminal residue" evidence="1">
    <location>
        <position position="1"/>
    </location>
</feature>
<sequence>GGSKSNANRLPALPYLYRTSVLRSLDALAESSHVDRLSGSGYGVAGAFKSSALALLTFKVNLI</sequence>
<dbReference type="Proteomes" id="UP000606786">
    <property type="component" value="Unassembled WGS sequence"/>
</dbReference>
<gene>
    <name evidence="1" type="ORF">CCAP1982_LOCUS21929</name>
</gene>